<gene>
    <name evidence="1" type="ORF">MENTE1834_LOCUS29914</name>
</gene>
<evidence type="ECO:0000313" key="1">
    <source>
        <dbReference type="EMBL" id="CAK5082623.1"/>
    </source>
</evidence>
<evidence type="ECO:0000313" key="2">
    <source>
        <dbReference type="Proteomes" id="UP001497535"/>
    </source>
</evidence>
<reference evidence="1" key="1">
    <citation type="submission" date="2023-11" db="EMBL/GenBank/DDBJ databases">
        <authorList>
            <person name="Poullet M."/>
        </authorList>
    </citation>
    <scope>NUCLEOTIDE SEQUENCE</scope>
    <source>
        <strain evidence="1">E1834</strain>
    </source>
</reference>
<name>A0ACB0ZUF0_MELEN</name>
<accession>A0ACB0ZUF0</accession>
<sequence length="111" mass="12716">MVQCKTEKSARFSSLHALCHAFAVSYKMNIQIGLVMETTELINKCTLFLEFEALASLKSEEKSEINFFEIGRIGGDEQVFLFFWPTLPGWRFQTRFIFLSSHQAELPGTSL</sequence>
<dbReference type="EMBL" id="CAVMJV010000047">
    <property type="protein sequence ID" value="CAK5082623.1"/>
    <property type="molecule type" value="Genomic_DNA"/>
</dbReference>
<keyword evidence="2" id="KW-1185">Reference proteome</keyword>
<proteinExistence type="predicted"/>
<protein>
    <submittedName>
        <fullName evidence="1">Uncharacterized protein</fullName>
    </submittedName>
</protein>
<dbReference type="Proteomes" id="UP001497535">
    <property type="component" value="Unassembled WGS sequence"/>
</dbReference>
<comment type="caution">
    <text evidence="1">The sequence shown here is derived from an EMBL/GenBank/DDBJ whole genome shotgun (WGS) entry which is preliminary data.</text>
</comment>
<organism evidence="1 2">
    <name type="scientific">Meloidogyne enterolobii</name>
    <name type="common">Root-knot nematode worm</name>
    <name type="synonym">Meloidogyne mayaguensis</name>
    <dbReference type="NCBI Taxonomy" id="390850"/>
    <lineage>
        <taxon>Eukaryota</taxon>
        <taxon>Metazoa</taxon>
        <taxon>Ecdysozoa</taxon>
        <taxon>Nematoda</taxon>
        <taxon>Chromadorea</taxon>
        <taxon>Rhabditida</taxon>
        <taxon>Tylenchina</taxon>
        <taxon>Tylenchomorpha</taxon>
        <taxon>Tylenchoidea</taxon>
        <taxon>Meloidogynidae</taxon>
        <taxon>Meloidogyninae</taxon>
        <taxon>Meloidogyne</taxon>
    </lineage>
</organism>